<dbReference type="Proteomes" id="UP000754821">
    <property type="component" value="Unassembled WGS sequence"/>
</dbReference>
<reference evidence="4 5" key="1">
    <citation type="submission" date="2020-07" db="EMBL/GenBank/DDBJ databases">
        <title>Halophilic bacteria isolated from french cheeses.</title>
        <authorList>
            <person name="Kothe C.I."/>
            <person name="Farah-Kraiem B."/>
            <person name="Renault P."/>
            <person name="Dridi B."/>
        </authorList>
    </citation>
    <scope>NUCLEOTIDE SEQUENCE [LARGE SCALE GENOMIC DNA]</scope>
    <source>
        <strain evidence="4 5">FME16</strain>
    </source>
</reference>
<feature type="region of interest" description="Disordered" evidence="1">
    <location>
        <begin position="671"/>
        <end position="690"/>
    </location>
</feature>
<dbReference type="InterPro" id="IPR027417">
    <property type="entry name" value="P-loop_NTPase"/>
</dbReference>
<evidence type="ECO:0000256" key="1">
    <source>
        <dbReference type="SAM" id="MobiDB-lite"/>
    </source>
</evidence>
<protein>
    <submittedName>
        <fullName evidence="4">Phage terminase large subunit family protein</fullName>
    </submittedName>
</protein>
<sequence length="690" mass="78032">MSSLASAAAIRRDVAELIRPPRRIRASQAAAERMKVVGGDGTVKDWSPDATPYMVEPLDCMGSRLYDAVIFAGPARTGKTNALVDGYVAYKIDCDPGDGLIVQISEEKAREFSKKRIDRMLQHSPALAKRLSPRGHDNNVHDKTFRAGNYLGIKWPSKNVLASSDYQFVLITDFDRLAENIDGEGDAFTLAGKRTQTFGSTGMTLAESSPGREITDPDWMRPQDSPHMAPPTTGILDLFNRGDRRLWYWQCPESACRRWFTPTMDNFNQGSKCVFCPHCGTEIEPKAKRQLNLDGCWVPEGMELTLEGELIGTRRQTRIASFWMEGPSAAFQSWPSLAEKLKRAEETYEQTGSQETLKTVTNTDWGRPYQYRRAATQRSSQRLLDRAEQVERRTVPHGVRFLTATVDVQGGKDRRFVVQVHGWGPNRETWVVDRFNIKEDRGPNNDEPPRPINPATQPEDWDLLTRDVLQRSYRLADGSDRRMPITAMAVDTGGEGAGEESVTSQAYEWYRRLARDGLQSRAYLVKGASSRTPSRVRKTLPDNTGRKNRKSSAKGDVPLYMLGTDTLKDTVAAMIDRDNPGAGYLHTPAWLGRWWYEELTYEVRDPATGKWSRPGKRPNEAFDLCVYNLAVFILLKGEKINWDSPPPWAEQWDANMLVFTPNADDATVTEQLRSQAPPKKRRRRVVKPRQ</sequence>
<feature type="compositionally biased region" description="Basic and acidic residues" evidence="1">
    <location>
        <begin position="438"/>
        <end position="449"/>
    </location>
</feature>
<comment type="caution">
    <text evidence="4">The sequence shown here is derived from an EMBL/GenBank/DDBJ whole genome shotgun (WGS) entry which is preliminary data.</text>
</comment>
<dbReference type="PANTHER" id="PTHR34413:SF2">
    <property type="entry name" value="PROPHAGE TAIL FIBER ASSEMBLY PROTEIN HOMOLOG TFAE-RELATED"/>
    <property type="match status" value="1"/>
</dbReference>
<dbReference type="InterPro" id="IPR046453">
    <property type="entry name" value="GpA_ATPase"/>
</dbReference>
<organism evidence="4 5">
    <name type="scientific">Halomonas citrativorans</name>
    <dbReference type="NCBI Taxonomy" id="2742612"/>
    <lineage>
        <taxon>Bacteria</taxon>
        <taxon>Pseudomonadati</taxon>
        <taxon>Pseudomonadota</taxon>
        <taxon>Gammaproteobacteria</taxon>
        <taxon>Oceanospirillales</taxon>
        <taxon>Halomonadaceae</taxon>
        <taxon>Halomonas</taxon>
    </lineage>
</organism>
<gene>
    <name evidence="4" type="ORF">EI163_05820</name>
</gene>
<feature type="compositionally biased region" description="Basic residues" evidence="1">
    <location>
        <begin position="678"/>
        <end position="690"/>
    </location>
</feature>
<dbReference type="Pfam" id="PF20454">
    <property type="entry name" value="GpA_nuclease"/>
    <property type="match status" value="1"/>
</dbReference>
<evidence type="ECO:0000259" key="2">
    <source>
        <dbReference type="Pfam" id="PF05876"/>
    </source>
</evidence>
<evidence type="ECO:0000313" key="5">
    <source>
        <dbReference type="Proteomes" id="UP000754821"/>
    </source>
</evidence>
<proteinExistence type="inferred from homology"/>
<feature type="region of interest" description="Disordered" evidence="1">
    <location>
        <begin position="526"/>
        <end position="554"/>
    </location>
</feature>
<keyword evidence="5" id="KW-1185">Reference proteome</keyword>
<dbReference type="Gene3D" id="3.40.50.300">
    <property type="entry name" value="P-loop containing nucleotide triphosphate hydrolases"/>
    <property type="match status" value="1"/>
</dbReference>
<dbReference type="PANTHER" id="PTHR34413">
    <property type="entry name" value="PROPHAGE TAIL FIBER ASSEMBLY PROTEIN HOMOLOG TFAE-RELATED-RELATED"/>
    <property type="match status" value="1"/>
</dbReference>
<dbReference type="InterPro" id="IPR046454">
    <property type="entry name" value="GpA_endonuclease"/>
</dbReference>
<feature type="region of interest" description="Disordered" evidence="1">
    <location>
        <begin position="438"/>
        <end position="458"/>
    </location>
</feature>
<dbReference type="InterPro" id="IPR008866">
    <property type="entry name" value="Phage_lambda_GpA-like"/>
</dbReference>
<name>A0ABR9F9N1_9GAMM</name>
<accession>A0ABR9F9N1</accession>
<dbReference type="RefSeq" id="WP_192527034.1">
    <property type="nucleotide sequence ID" value="NZ_RRZC01000004.1"/>
</dbReference>
<evidence type="ECO:0000259" key="3">
    <source>
        <dbReference type="Pfam" id="PF20454"/>
    </source>
</evidence>
<evidence type="ECO:0000313" key="4">
    <source>
        <dbReference type="EMBL" id="MBE0403076.1"/>
    </source>
</evidence>
<dbReference type="InterPro" id="IPR051220">
    <property type="entry name" value="TFA_Chaperone"/>
</dbReference>
<feature type="domain" description="Phage terminase large subunit GpA ATPase" evidence="2">
    <location>
        <begin position="45"/>
        <end position="297"/>
    </location>
</feature>
<dbReference type="EMBL" id="RRZC01000004">
    <property type="protein sequence ID" value="MBE0403076.1"/>
    <property type="molecule type" value="Genomic_DNA"/>
</dbReference>
<dbReference type="Pfam" id="PF05876">
    <property type="entry name" value="GpA_ATPase"/>
    <property type="match status" value="1"/>
</dbReference>
<feature type="domain" description="Terminase large subunit GpA endonuclease" evidence="3">
    <location>
        <begin position="319"/>
        <end position="642"/>
    </location>
</feature>
<dbReference type="HAMAP" id="MF_04144">
    <property type="entry name" value="TERL_LAMBDA"/>
    <property type="match status" value="1"/>
</dbReference>